<dbReference type="OrthoDB" id="1750577at2"/>
<dbReference type="InterPro" id="IPR005182">
    <property type="entry name" value="YdbS-like_PH"/>
</dbReference>
<organism evidence="3 4">
    <name type="scientific">Alkalispirillum mobile</name>
    <dbReference type="NCBI Taxonomy" id="85925"/>
    <lineage>
        <taxon>Bacteria</taxon>
        <taxon>Pseudomonadati</taxon>
        <taxon>Pseudomonadota</taxon>
        <taxon>Gammaproteobacteria</taxon>
        <taxon>Chromatiales</taxon>
        <taxon>Ectothiorhodospiraceae</taxon>
        <taxon>Alkalispirillum</taxon>
    </lineage>
</organism>
<dbReference type="AlphaFoldDB" id="A0A498C592"/>
<dbReference type="Pfam" id="PF03703">
    <property type="entry name" value="bPH_2"/>
    <property type="match status" value="1"/>
</dbReference>
<dbReference type="PANTHER" id="PTHR34473:SF3">
    <property type="entry name" value="TRANSMEMBRANE PROTEIN-RELATED"/>
    <property type="match status" value="1"/>
</dbReference>
<evidence type="ECO:0000256" key="1">
    <source>
        <dbReference type="SAM" id="Phobius"/>
    </source>
</evidence>
<keyword evidence="1" id="KW-0472">Membrane</keyword>
<dbReference type="EMBL" id="RCDA01000001">
    <property type="protein sequence ID" value="RLK50117.1"/>
    <property type="molecule type" value="Genomic_DNA"/>
</dbReference>
<evidence type="ECO:0000259" key="2">
    <source>
        <dbReference type="Pfam" id="PF03703"/>
    </source>
</evidence>
<name>A0A498C592_9GAMM</name>
<dbReference type="RefSeq" id="WP_121442105.1">
    <property type="nucleotide sequence ID" value="NZ_RCDA01000001.1"/>
</dbReference>
<keyword evidence="4" id="KW-1185">Reference proteome</keyword>
<gene>
    <name evidence="3" type="ORF">DFR31_0006</name>
</gene>
<keyword evidence="1" id="KW-0812">Transmembrane</keyword>
<protein>
    <recommendedName>
        <fullName evidence="2">YdbS-like PH domain-containing protein</fullName>
    </recommendedName>
</protein>
<proteinExistence type="predicted"/>
<dbReference type="PANTHER" id="PTHR34473">
    <property type="entry name" value="UPF0699 TRANSMEMBRANE PROTEIN YDBS"/>
    <property type="match status" value="1"/>
</dbReference>
<dbReference type="Proteomes" id="UP000275461">
    <property type="component" value="Unassembled WGS sequence"/>
</dbReference>
<evidence type="ECO:0000313" key="4">
    <source>
        <dbReference type="Proteomes" id="UP000275461"/>
    </source>
</evidence>
<feature type="transmembrane region" description="Helical" evidence="1">
    <location>
        <begin position="33"/>
        <end position="53"/>
    </location>
</feature>
<feature type="transmembrane region" description="Helical" evidence="1">
    <location>
        <begin position="59"/>
        <end position="81"/>
    </location>
</feature>
<feature type="domain" description="YdbS-like PH" evidence="2">
    <location>
        <begin position="84"/>
        <end position="162"/>
    </location>
</feature>
<keyword evidence="1" id="KW-1133">Transmembrane helix</keyword>
<comment type="caution">
    <text evidence="3">The sequence shown here is derived from an EMBL/GenBank/DDBJ whole genome shotgun (WGS) entry which is preliminary data.</text>
</comment>
<evidence type="ECO:0000313" key="3">
    <source>
        <dbReference type="EMBL" id="RLK50117.1"/>
    </source>
</evidence>
<sequence>MAFSNAPVDPEALPRLEAQSLQPVSRRFAPYQLISRFLGLLPLGFIAWLLPVMTGVPMALRPVLLGGVGVLLVVSPALSWLEARRRAWAVREQDVTYHSGLLVQRTTVLPFVRIQHVETASNPVERAFNLVRLTCFTAGGAGGDLVIQGLEREQAERLRQYLLDRIQGRADASDEPPPEASDGV</sequence>
<reference evidence="3 4" key="1">
    <citation type="submission" date="2018-10" db="EMBL/GenBank/DDBJ databases">
        <title>Genomic Encyclopedia of Type Strains, Phase IV (KMG-IV): sequencing the most valuable type-strain genomes for metagenomic binning, comparative biology and taxonomic classification.</title>
        <authorList>
            <person name="Goeker M."/>
        </authorList>
    </citation>
    <scope>NUCLEOTIDE SEQUENCE [LARGE SCALE GENOMIC DNA]</scope>
    <source>
        <strain evidence="3 4">DSM 12769</strain>
    </source>
</reference>
<accession>A0A498C592</accession>